<dbReference type="RefSeq" id="WP_049667796.1">
    <property type="nucleotide sequence ID" value="NZ_CP189807.1"/>
</dbReference>
<organism evidence="2 3">
    <name type="scientific">Lysinibacillus xylanilyticus</name>
    <dbReference type="NCBI Taxonomy" id="582475"/>
    <lineage>
        <taxon>Bacteria</taxon>
        <taxon>Bacillati</taxon>
        <taxon>Bacillota</taxon>
        <taxon>Bacilli</taxon>
        <taxon>Bacillales</taxon>
        <taxon>Bacillaceae</taxon>
        <taxon>Lysinibacillus</taxon>
    </lineage>
</organism>
<gene>
    <name evidence="2" type="ORF">ACZ11_17335</name>
</gene>
<evidence type="ECO:0000313" key="3">
    <source>
        <dbReference type="Proteomes" id="UP000037326"/>
    </source>
</evidence>
<dbReference type="GeneID" id="96599989"/>
<proteinExistence type="predicted"/>
<evidence type="ECO:0000313" key="2">
    <source>
        <dbReference type="EMBL" id="KMY29900.1"/>
    </source>
</evidence>
<evidence type="ECO:0000256" key="1">
    <source>
        <dbReference type="SAM" id="MobiDB-lite"/>
    </source>
</evidence>
<accession>A0A0K9F5T1</accession>
<comment type="caution">
    <text evidence="2">The sequence shown here is derived from an EMBL/GenBank/DDBJ whole genome shotgun (WGS) entry which is preliminary data.</text>
</comment>
<dbReference type="Proteomes" id="UP000037326">
    <property type="component" value="Unassembled WGS sequence"/>
</dbReference>
<protein>
    <submittedName>
        <fullName evidence="2">NAD synthetase</fullName>
    </submittedName>
</protein>
<dbReference type="EMBL" id="LFXJ01000009">
    <property type="protein sequence ID" value="KMY29900.1"/>
    <property type="molecule type" value="Genomic_DNA"/>
</dbReference>
<dbReference type="OrthoDB" id="2736484at2"/>
<dbReference type="AlphaFoldDB" id="A0A0K9F5T1"/>
<reference evidence="3" key="1">
    <citation type="submission" date="2015-07" db="EMBL/GenBank/DDBJ databases">
        <authorList>
            <consortium name="Consortium for Microbial Forensics and Genomics (microFORGE)"/>
            <person name="Knight B.M."/>
            <person name="Roberts D.P."/>
            <person name="Lin D."/>
            <person name="Hari K."/>
            <person name="Fletcher J."/>
            <person name="Melcher U."/>
            <person name="Blagden T."/>
            <person name="Winegar R.A."/>
        </authorList>
    </citation>
    <scope>NUCLEOTIDE SEQUENCE [LARGE SCALE GENOMIC DNA]</scope>
    <source>
        <strain evidence="3">DSM 23493</strain>
    </source>
</reference>
<feature type="compositionally biased region" description="Polar residues" evidence="1">
    <location>
        <begin position="29"/>
        <end position="43"/>
    </location>
</feature>
<dbReference type="PATRIC" id="fig|582475.4.peg.5294"/>
<sequence length="106" mass="12268">MRTSRVSSTTSSIFRNEQQYLHAGDLSHNFGQNPKQQFKNSLQKNKDKKHISKTRQIQQQRPNKIAASYVDSAYDLQIRNELNETAVKLSLVSKQKKLLNSYRSSI</sequence>
<name>A0A0K9F5T1_9BACI</name>
<feature type="region of interest" description="Disordered" evidence="1">
    <location>
        <begin position="25"/>
        <end position="46"/>
    </location>
</feature>